<dbReference type="EMBL" id="JARBHB010000003">
    <property type="protein sequence ID" value="KAJ8890583.1"/>
    <property type="molecule type" value="Genomic_DNA"/>
</dbReference>
<evidence type="ECO:0000313" key="2">
    <source>
        <dbReference type="Proteomes" id="UP001159363"/>
    </source>
</evidence>
<dbReference type="Proteomes" id="UP001159363">
    <property type="component" value="Chromosome 3"/>
</dbReference>
<protein>
    <submittedName>
        <fullName evidence="1">Uncharacterized protein</fullName>
    </submittedName>
</protein>
<proteinExistence type="predicted"/>
<sequence length="74" mass="8509">MHFLSGRQPKESHERPILILYDISAELVRFKEDGGHVPLSPTFNGGFEDVPRPTDQPERRHCVVRAITKFNPLQ</sequence>
<keyword evidence="2" id="KW-1185">Reference proteome</keyword>
<gene>
    <name evidence="1" type="ORF">PR048_010092</name>
</gene>
<organism evidence="1 2">
    <name type="scientific">Dryococelus australis</name>
    <dbReference type="NCBI Taxonomy" id="614101"/>
    <lineage>
        <taxon>Eukaryota</taxon>
        <taxon>Metazoa</taxon>
        <taxon>Ecdysozoa</taxon>
        <taxon>Arthropoda</taxon>
        <taxon>Hexapoda</taxon>
        <taxon>Insecta</taxon>
        <taxon>Pterygota</taxon>
        <taxon>Neoptera</taxon>
        <taxon>Polyneoptera</taxon>
        <taxon>Phasmatodea</taxon>
        <taxon>Verophasmatodea</taxon>
        <taxon>Anareolatae</taxon>
        <taxon>Phasmatidae</taxon>
        <taxon>Eurycanthinae</taxon>
        <taxon>Dryococelus</taxon>
    </lineage>
</organism>
<reference evidence="1 2" key="1">
    <citation type="submission" date="2023-02" db="EMBL/GenBank/DDBJ databases">
        <title>LHISI_Scaffold_Assembly.</title>
        <authorList>
            <person name="Stuart O.P."/>
            <person name="Cleave R."/>
            <person name="Magrath M.J.L."/>
            <person name="Mikheyev A.S."/>
        </authorList>
    </citation>
    <scope>NUCLEOTIDE SEQUENCE [LARGE SCALE GENOMIC DNA]</scope>
    <source>
        <strain evidence="1">Daus_M_001</strain>
        <tissue evidence="1">Leg muscle</tissue>
    </source>
</reference>
<comment type="caution">
    <text evidence="1">The sequence shown here is derived from an EMBL/GenBank/DDBJ whole genome shotgun (WGS) entry which is preliminary data.</text>
</comment>
<accession>A0ABQ9I1S2</accession>
<evidence type="ECO:0000313" key="1">
    <source>
        <dbReference type="EMBL" id="KAJ8890583.1"/>
    </source>
</evidence>
<name>A0ABQ9I1S2_9NEOP</name>